<evidence type="ECO:0000313" key="4">
    <source>
        <dbReference type="Proteomes" id="UP000829992"/>
    </source>
</evidence>
<dbReference type="Proteomes" id="UP000829992">
    <property type="component" value="Chromosome"/>
</dbReference>
<evidence type="ECO:0000313" key="3">
    <source>
        <dbReference type="EMBL" id="UQT61276.1"/>
    </source>
</evidence>
<dbReference type="EMBL" id="CP097289">
    <property type="protein sequence ID" value="UQT61276.1"/>
    <property type="molecule type" value="Genomic_DNA"/>
</dbReference>
<accession>A0ABY4Q573</accession>
<gene>
    <name evidence="3" type="ORF">M4V62_42865</name>
</gene>
<feature type="signal peptide" evidence="2">
    <location>
        <begin position="1"/>
        <end position="47"/>
    </location>
</feature>
<protein>
    <submittedName>
        <fullName evidence="3">Uncharacterized protein</fullName>
    </submittedName>
</protein>
<feature type="region of interest" description="Disordered" evidence="1">
    <location>
        <begin position="90"/>
        <end position="110"/>
    </location>
</feature>
<dbReference type="RefSeq" id="WP_249592608.1">
    <property type="nucleotide sequence ID" value="NZ_BAAAQL010000038.1"/>
</dbReference>
<proteinExistence type="predicted"/>
<name>A0ABY4Q573_9ACTN</name>
<feature type="chain" id="PRO_5045739535" evidence="2">
    <location>
        <begin position="48"/>
        <end position="110"/>
    </location>
</feature>
<keyword evidence="4" id="KW-1185">Reference proteome</keyword>
<evidence type="ECO:0000256" key="1">
    <source>
        <dbReference type="SAM" id="MobiDB-lite"/>
    </source>
</evidence>
<organism evidence="3 4">
    <name type="scientific">Streptomyces durmitorensis</name>
    <dbReference type="NCBI Taxonomy" id="319947"/>
    <lineage>
        <taxon>Bacteria</taxon>
        <taxon>Bacillati</taxon>
        <taxon>Actinomycetota</taxon>
        <taxon>Actinomycetes</taxon>
        <taxon>Kitasatosporales</taxon>
        <taxon>Streptomycetaceae</taxon>
        <taxon>Streptomyces</taxon>
    </lineage>
</organism>
<evidence type="ECO:0000256" key="2">
    <source>
        <dbReference type="SAM" id="SignalP"/>
    </source>
</evidence>
<keyword evidence="2" id="KW-0732">Signal</keyword>
<sequence>MTEVASRPPGAAPMSWPLVIPASSSLSPSTAAAVLALSALTTSSAQADAASERLQRSIDEQIAEYGGTQVPDCAVAYDDGAVVVFPNPVTGEAPDNLGKGTHTAQAESFQ</sequence>
<reference evidence="3 4" key="1">
    <citation type="submission" date="2022-05" db="EMBL/GenBank/DDBJ databases">
        <authorList>
            <person name="Zhou X."/>
            <person name="Li K."/>
            <person name="Man Y."/>
        </authorList>
    </citation>
    <scope>NUCLEOTIDE SEQUENCE [LARGE SCALE GENOMIC DNA]</scope>
    <source>
        <strain evidence="3 4">MS405</strain>
    </source>
</reference>